<feature type="domain" description="Rad60/SUMO-like" evidence="2">
    <location>
        <begin position="283"/>
        <end position="348"/>
    </location>
</feature>
<dbReference type="CDD" id="cd01763">
    <property type="entry name" value="Ubl_SUMO_like"/>
    <property type="match status" value="1"/>
</dbReference>
<dbReference type="OrthoDB" id="442921at2759"/>
<evidence type="ECO:0000313" key="4">
    <source>
        <dbReference type="Proteomes" id="UP000198406"/>
    </source>
</evidence>
<evidence type="ECO:0000259" key="2">
    <source>
        <dbReference type="Pfam" id="PF11976"/>
    </source>
</evidence>
<feature type="region of interest" description="Disordered" evidence="1">
    <location>
        <begin position="330"/>
        <end position="352"/>
    </location>
</feature>
<organism evidence="3 4">
    <name type="scientific">Fistulifera solaris</name>
    <name type="common">Oleaginous diatom</name>
    <dbReference type="NCBI Taxonomy" id="1519565"/>
    <lineage>
        <taxon>Eukaryota</taxon>
        <taxon>Sar</taxon>
        <taxon>Stramenopiles</taxon>
        <taxon>Ochrophyta</taxon>
        <taxon>Bacillariophyta</taxon>
        <taxon>Bacillariophyceae</taxon>
        <taxon>Bacillariophycidae</taxon>
        <taxon>Naviculales</taxon>
        <taxon>Naviculaceae</taxon>
        <taxon>Fistulifera</taxon>
    </lineage>
</organism>
<dbReference type="EMBL" id="BDSP01000228">
    <property type="protein sequence ID" value="GAX25591.1"/>
    <property type="molecule type" value="Genomic_DNA"/>
</dbReference>
<comment type="caution">
    <text evidence="3">The sequence shown here is derived from an EMBL/GenBank/DDBJ whole genome shotgun (WGS) entry which is preliminary data.</text>
</comment>
<dbReference type="InterPro" id="IPR022617">
    <property type="entry name" value="Rad60/SUMO-like_dom"/>
</dbReference>
<name>A0A1Z5KHS2_FISSO</name>
<gene>
    <name evidence="3" type="ORF">FisN_28Hh062</name>
</gene>
<dbReference type="AlphaFoldDB" id="A0A1Z5KHS2"/>
<sequence>MAGEDDSDKFSDEDDIQTMMQKNSRKRYQEEEEDEDEEEEDDDASSTASSRDGAPQMSFLETMQLMKKQKEMKRLSLLQDDDDDDSDDDIIVAEKDTCPPPATTAAAVPPAASRPIVTLDDSSDEDEATQQRVKQSLMMTDPSLQRLQHARLLAQSKGGDHTQILEEQAEYYATQHAHLTRRTYFDIQPIWNAPSEALQKLPPIVRVKRTPEMAQVHHLTAQLLKQLEFKRAEHYTVALRLDNRLLGGHELVSKLKNGNLQAVLYHDGVMLKKAASVPKKKMIRLTVRSPDGKSEQVFQIGESDQFSELMEQYYQKNQVRVTLHFDGETLRPNQTPKMMDMEDEDLIDSRSA</sequence>
<dbReference type="InParanoid" id="A0A1Z5KHS2"/>
<feature type="region of interest" description="Disordered" evidence="1">
    <location>
        <begin position="1"/>
        <end position="72"/>
    </location>
</feature>
<dbReference type="Pfam" id="PF11976">
    <property type="entry name" value="Rad60-SLD"/>
    <property type="match status" value="1"/>
</dbReference>
<evidence type="ECO:0000313" key="3">
    <source>
        <dbReference type="EMBL" id="GAX25591.1"/>
    </source>
</evidence>
<dbReference type="Gene3D" id="3.10.20.90">
    <property type="entry name" value="Phosphatidylinositol 3-kinase Catalytic Subunit, Chain A, domain 1"/>
    <property type="match status" value="1"/>
</dbReference>
<feature type="compositionally biased region" description="Acidic residues" evidence="1">
    <location>
        <begin position="1"/>
        <end position="16"/>
    </location>
</feature>
<dbReference type="Proteomes" id="UP000198406">
    <property type="component" value="Unassembled WGS sequence"/>
</dbReference>
<evidence type="ECO:0000256" key="1">
    <source>
        <dbReference type="SAM" id="MobiDB-lite"/>
    </source>
</evidence>
<reference evidence="3 4" key="1">
    <citation type="journal article" date="2015" name="Plant Cell">
        <title>Oil accumulation by the oleaginous diatom Fistulifera solaris as revealed by the genome and transcriptome.</title>
        <authorList>
            <person name="Tanaka T."/>
            <person name="Maeda Y."/>
            <person name="Veluchamy A."/>
            <person name="Tanaka M."/>
            <person name="Abida H."/>
            <person name="Marechal E."/>
            <person name="Bowler C."/>
            <person name="Muto M."/>
            <person name="Sunaga Y."/>
            <person name="Tanaka M."/>
            <person name="Yoshino T."/>
            <person name="Taniguchi T."/>
            <person name="Fukuda Y."/>
            <person name="Nemoto M."/>
            <person name="Matsumoto M."/>
            <person name="Wong P.S."/>
            <person name="Aburatani S."/>
            <person name="Fujibuchi W."/>
        </authorList>
    </citation>
    <scope>NUCLEOTIDE SEQUENCE [LARGE SCALE GENOMIC DNA]</scope>
    <source>
        <strain evidence="3 4">JPCC DA0580</strain>
    </source>
</reference>
<feature type="compositionally biased region" description="Acidic residues" evidence="1">
    <location>
        <begin position="30"/>
        <end position="44"/>
    </location>
</feature>
<keyword evidence="4" id="KW-1185">Reference proteome</keyword>
<protein>
    <recommendedName>
        <fullName evidence="2">Rad60/SUMO-like domain-containing protein</fullName>
    </recommendedName>
</protein>
<dbReference type="InterPro" id="IPR029071">
    <property type="entry name" value="Ubiquitin-like_domsf"/>
</dbReference>
<dbReference type="SUPFAM" id="SSF54236">
    <property type="entry name" value="Ubiquitin-like"/>
    <property type="match status" value="1"/>
</dbReference>
<dbReference type="PANTHER" id="PTHR10562">
    <property type="entry name" value="SMALL UBIQUITIN-RELATED MODIFIER"/>
    <property type="match status" value="1"/>
</dbReference>
<proteinExistence type="predicted"/>
<accession>A0A1Z5KHS2</accession>
<feature type="region of interest" description="Disordered" evidence="1">
    <location>
        <begin position="95"/>
        <end position="129"/>
    </location>
</feature>